<dbReference type="EMBL" id="CP073767">
    <property type="protein sequence ID" value="UWZ51681.1"/>
    <property type="molecule type" value="Genomic_DNA"/>
</dbReference>
<dbReference type="GO" id="GO:0003677">
    <property type="term" value="F:DNA binding"/>
    <property type="evidence" value="ECO:0007669"/>
    <property type="project" value="UniProtKB-KW"/>
</dbReference>
<reference evidence="1" key="1">
    <citation type="submission" date="2021-04" db="EMBL/GenBank/DDBJ databases">
        <title>Dactylosporangium aurantiacum NRRL B-8018 full assembly.</title>
        <authorList>
            <person name="Hartkoorn R.C."/>
            <person name="Beaudoing E."/>
            <person name="Hot D."/>
        </authorList>
    </citation>
    <scope>NUCLEOTIDE SEQUENCE</scope>
    <source>
        <strain evidence="1">NRRL B-8018</strain>
    </source>
</reference>
<dbReference type="Pfam" id="PF06224">
    <property type="entry name" value="AlkZ-like"/>
    <property type="match status" value="1"/>
</dbReference>
<dbReference type="AlphaFoldDB" id="A0A9Q9IAU8"/>
<proteinExistence type="predicted"/>
<organism evidence="1 2">
    <name type="scientific">Dactylosporangium aurantiacum</name>
    <dbReference type="NCBI Taxonomy" id="35754"/>
    <lineage>
        <taxon>Bacteria</taxon>
        <taxon>Bacillati</taxon>
        <taxon>Actinomycetota</taxon>
        <taxon>Actinomycetes</taxon>
        <taxon>Micromonosporales</taxon>
        <taxon>Micromonosporaceae</taxon>
        <taxon>Dactylosporangium</taxon>
    </lineage>
</organism>
<dbReference type="Proteomes" id="UP001058003">
    <property type="component" value="Chromosome"/>
</dbReference>
<dbReference type="PANTHER" id="PTHR38479:SF2">
    <property type="entry name" value="WINGED HELIX DNA-BINDING DOMAIN-CONTAINING PROTEIN"/>
    <property type="match status" value="1"/>
</dbReference>
<dbReference type="RefSeq" id="WP_033359061.1">
    <property type="nucleotide sequence ID" value="NZ_CP073767.1"/>
</dbReference>
<evidence type="ECO:0000313" key="1">
    <source>
        <dbReference type="EMBL" id="UWZ51681.1"/>
    </source>
</evidence>
<keyword evidence="2" id="KW-1185">Reference proteome</keyword>
<dbReference type="KEGG" id="daur:Daura_33745"/>
<protein>
    <submittedName>
        <fullName evidence="1">Winged helix DNA-binding domain-containing protein</fullName>
    </submittedName>
</protein>
<accession>A0A9Q9IAU8</accession>
<dbReference type="InterPro" id="IPR009351">
    <property type="entry name" value="AlkZ-like"/>
</dbReference>
<dbReference type="PANTHER" id="PTHR38479">
    <property type="entry name" value="LMO0824 PROTEIN"/>
    <property type="match status" value="1"/>
</dbReference>
<name>A0A9Q9IAU8_9ACTN</name>
<evidence type="ECO:0000313" key="2">
    <source>
        <dbReference type="Proteomes" id="UP001058003"/>
    </source>
</evidence>
<gene>
    <name evidence="1" type="ORF">Daura_33745</name>
</gene>
<keyword evidence="1" id="KW-0238">DNA-binding</keyword>
<sequence>MTVLDRRRVLGWRSRRQLLDRPAGAADPVTVVRRLLGVQAQVGSYAEHAVAARQAVPDPAGLRAALAGGALVKTWSARGTLHLLDPSQAPAQLALLAATRTWEKGSWQKTFVTLGQLDAIRDAVHDALDGPPRTREELVTAVAARTGDPDLAAHLRSGWGAVLKPLAWQGLLVHGPGDGSRVTFTRPPWSALPSVPDAARLIVPAYLGVYGPASAETFDQWLCRGVTKKAALRGYFTTLVAEGLLAEVEVDGRRLYARAGDVAAMADAEPFDEVRLLPAFDQFVLGPGTADPTVVPPQRRAEVSRPQGWISPVVAHDGRVKGVWQRDGGRVEVDVWEPVPQDGIDAELARLPG</sequence>
<dbReference type="OrthoDB" id="9148135at2"/>